<dbReference type="GO" id="GO:0003676">
    <property type="term" value="F:nucleic acid binding"/>
    <property type="evidence" value="ECO:0007669"/>
    <property type="project" value="InterPro"/>
</dbReference>
<dbReference type="AlphaFoldDB" id="A0A5N6P143"/>
<name>A0A5N6P143_9ASTR</name>
<dbReference type="InterPro" id="IPR052160">
    <property type="entry name" value="Gypsy_RT_Integrase-like"/>
</dbReference>
<accession>A0A5N6P143</accession>
<comment type="caution">
    <text evidence="2">The sequence shown here is derived from an EMBL/GenBank/DDBJ whole genome shotgun (WGS) entry which is preliminary data.</text>
</comment>
<dbReference type="Gene3D" id="3.30.420.10">
    <property type="entry name" value="Ribonuclease H-like superfamily/Ribonuclease H"/>
    <property type="match status" value="1"/>
</dbReference>
<dbReference type="InterPro" id="IPR036397">
    <property type="entry name" value="RNaseH_sf"/>
</dbReference>
<dbReference type="PANTHER" id="PTHR47266">
    <property type="entry name" value="ENDONUCLEASE-RELATED"/>
    <property type="match status" value="1"/>
</dbReference>
<proteinExistence type="predicted"/>
<evidence type="ECO:0000313" key="2">
    <source>
        <dbReference type="EMBL" id="KAD5802371.1"/>
    </source>
</evidence>
<dbReference type="EMBL" id="SZYD01000007">
    <property type="protein sequence ID" value="KAD5802371.1"/>
    <property type="molecule type" value="Genomic_DNA"/>
</dbReference>
<gene>
    <name evidence="2" type="ORF">E3N88_13731</name>
</gene>
<dbReference type="Pfam" id="PF17921">
    <property type="entry name" value="Integrase_H2C2"/>
    <property type="match status" value="1"/>
</dbReference>
<feature type="domain" description="Integrase zinc-binding" evidence="1">
    <location>
        <begin position="2"/>
        <end position="37"/>
    </location>
</feature>
<dbReference type="SUPFAM" id="SSF53098">
    <property type="entry name" value="Ribonuclease H-like"/>
    <property type="match status" value="1"/>
</dbReference>
<keyword evidence="3" id="KW-1185">Reference proteome</keyword>
<organism evidence="2 3">
    <name type="scientific">Mikania micrantha</name>
    <name type="common">bitter vine</name>
    <dbReference type="NCBI Taxonomy" id="192012"/>
    <lineage>
        <taxon>Eukaryota</taxon>
        <taxon>Viridiplantae</taxon>
        <taxon>Streptophyta</taxon>
        <taxon>Embryophyta</taxon>
        <taxon>Tracheophyta</taxon>
        <taxon>Spermatophyta</taxon>
        <taxon>Magnoliopsida</taxon>
        <taxon>eudicotyledons</taxon>
        <taxon>Gunneridae</taxon>
        <taxon>Pentapetalae</taxon>
        <taxon>asterids</taxon>
        <taxon>campanulids</taxon>
        <taxon>Asterales</taxon>
        <taxon>Asteraceae</taxon>
        <taxon>Asteroideae</taxon>
        <taxon>Heliantheae alliance</taxon>
        <taxon>Eupatorieae</taxon>
        <taxon>Mikania</taxon>
    </lineage>
</organism>
<reference evidence="2 3" key="1">
    <citation type="submission" date="2019-05" db="EMBL/GenBank/DDBJ databases">
        <title>Mikania micrantha, genome provides insights into the molecular mechanism of rapid growth.</title>
        <authorList>
            <person name="Liu B."/>
        </authorList>
    </citation>
    <scope>NUCLEOTIDE SEQUENCE [LARGE SCALE GENOMIC DNA]</scope>
    <source>
        <strain evidence="2">NLD-2019</strain>
        <tissue evidence="2">Leaf</tissue>
    </source>
</reference>
<dbReference type="OrthoDB" id="5554229at2759"/>
<evidence type="ECO:0000259" key="1">
    <source>
        <dbReference type="Pfam" id="PF17921"/>
    </source>
</evidence>
<dbReference type="InterPro" id="IPR041588">
    <property type="entry name" value="Integrase_H2C2"/>
</dbReference>
<dbReference type="Proteomes" id="UP000326396">
    <property type="component" value="Linkage Group LG15"/>
</dbReference>
<protein>
    <recommendedName>
        <fullName evidence="1">Integrase zinc-binding domain-containing protein</fullName>
    </recommendedName>
</protein>
<evidence type="ECO:0000313" key="3">
    <source>
        <dbReference type="Proteomes" id="UP000326396"/>
    </source>
</evidence>
<sequence length="172" mass="19938">MHLCHSSLVGGHSGYKPTLLKVKEMFNWKGCSKDVHSAYHPQSDGQTEVLNHCLESYLRAMTMDAPLQWLKWLPLAQWWYNSTFHSAIKMSPYEALFGVKAAVHIPFIPGDTQVAAVEELHWDRDAMIRQLKSNSEKARNRMEQQPNLKRSDLSFKVGDWVYLKLQHFVQKL</sequence>
<dbReference type="InterPro" id="IPR012337">
    <property type="entry name" value="RNaseH-like_sf"/>
</dbReference>